<proteinExistence type="predicted"/>
<evidence type="ECO:0000313" key="3">
    <source>
        <dbReference type="EMBL" id="RFS86499.1"/>
    </source>
</evidence>
<feature type="region of interest" description="Disordered" evidence="1">
    <location>
        <begin position="520"/>
        <end position="568"/>
    </location>
</feature>
<dbReference type="PANTHER" id="PTHR46082">
    <property type="entry name" value="ATP/GTP-BINDING PROTEIN-RELATED"/>
    <property type="match status" value="1"/>
</dbReference>
<protein>
    <recommendedName>
        <fullName evidence="2">DUF7779 domain-containing protein</fullName>
    </recommendedName>
</protein>
<dbReference type="Gene3D" id="1.25.40.10">
    <property type="entry name" value="Tetratricopeptide repeat domain"/>
    <property type="match status" value="2"/>
</dbReference>
<dbReference type="Pfam" id="PF25000">
    <property type="entry name" value="DUF7779"/>
    <property type="match status" value="1"/>
</dbReference>
<dbReference type="SUPFAM" id="SSF52540">
    <property type="entry name" value="P-loop containing nucleoside triphosphate hydrolases"/>
    <property type="match status" value="1"/>
</dbReference>
<reference evidence="3 4" key="1">
    <citation type="submission" date="2018-08" db="EMBL/GenBank/DDBJ databases">
        <title>Actinomadura spongicola sp. nov., isolated from marine sponge Leucetta chagosensis.</title>
        <authorList>
            <person name="Li L."/>
            <person name="Lin H.W."/>
        </authorList>
    </citation>
    <scope>NUCLEOTIDE SEQUENCE [LARGE SCALE GENOMIC DNA]</scope>
    <source>
        <strain evidence="3 4">LHW52907</strain>
    </source>
</reference>
<dbReference type="InterPro" id="IPR053137">
    <property type="entry name" value="NLR-like"/>
</dbReference>
<dbReference type="OrthoDB" id="580767at2"/>
<organism evidence="3 4">
    <name type="scientific">Actinomadura spongiicola</name>
    <dbReference type="NCBI Taxonomy" id="2303421"/>
    <lineage>
        <taxon>Bacteria</taxon>
        <taxon>Bacillati</taxon>
        <taxon>Actinomycetota</taxon>
        <taxon>Actinomycetes</taxon>
        <taxon>Streptosporangiales</taxon>
        <taxon>Thermomonosporaceae</taxon>
        <taxon>Actinomadura</taxon>
    </lineage>
</organism>
<feature type="compositionally biased region" description="Basic and acidic residues" evidence="1">
    <location>
        <begin position="38"/>
        <end position="47"/>
    </location>
</feature>
<feature type="domain" description="DUF7779" evidence="2">
    <location>
        <begin position="826"/>
        <end position="907"/>
    </location>
</feature>
<dbReference type="InterPro" id="IPR056681">
    <property type="entry name" value="DUF7779"/>
</dbReference>
<dbReference type="Proteomes" id="UP000262882">
    <property type="component" value="Unassembled WGS sequence"/>
</dbReference>
<dbReference type="InterPro" id="IPR027417">
    <property type="entry name" value="P-loop_NTPase"/>
</dbReference>
<dbReference type="NCBIfam" id="NF040586">
    <property type="entry name" value="FxSxx_TPR"/>
    <property type="match status" value="1"/>
</dbReference>
<gene>
    <name evidence="3" type="ORF">D0T12_07945</name>
</gene>
<keyword evidence="4" id="KW-1185">Reference proteome</keyword>
<evidence type="ECO:0000256" key="1">
    <source>
        <dbReference type="SAM" id="MobiDB-lite"/>
    </source>
</evidence>
<dbReference type="InterPro" id="IPR047738">
    <property type="entry name" value="SAV_2336-like_N"/>
</dbReference>
<dbReference type="RefSeq" id="WP_117398781.1">
    <property type="nucleotide sequence ID" value="NZ_QVNQ01000002.1"/>
</dbReference>
<accession>A0A372GN41</accession>
<feature type="compositionally biased region" description="Pro residues" evidence="1">
    <location>
        <begin position="54"/>
        <end position="68"/>
    </location>
</feature>
<dbReference type="InterPro" id="IPR011990">
    <property type="entry name" value="TPR-like_helical_dom_sf"/>
</dbReference>
<comment type="caution">
    <text evidence="3">The sequence shown here is derived from an EMBL/GenBank/DDBJ whole genome shotgun (WGS) entry which is preliminary data.</text>
</comment>
<evidence type="ECO:0000313" key="4">
    <source>
        <dbReference type="Proteomes" id="UP000262882"/>
    </source>
</evidence>
<sequence>MIERLVEVLRALHPQPTAEETADALWLAEWFRTHEGPAHLASERSGEASESEPPRSPPTARPAEPPGAPEREPSPPHPVEAGLYLTGQEVPAAAFPVRMPAMPAISRTLRLSRALRPLRATVPSLTRRHLDEEQTAQRIAETGVCEPVLVPARERRYDLALVADVGASMVVWRRTVEELQALLHQLGAFRDLRTWYLDTDGPRLSLRTGSAFGVGADRDPAELVDPTGRRVTLVVSDCIGAAWRDGRAAALLDRWGRAGTVAIAQPLPQRLWRRTRAAVEQVRFGASGPAVANERLVVARAPFQPPDDRPAGIAIPVVELSERWLRPWADMVAHGGRDVPGAALFTGRPVAVAAVADALPEALSPEMRVKRFRASSSPTAFKLATYLAAAPLRLPVMRLVQRAMLPTSTSTDLAEVFLSGLLRMAGRPAGGGEEEIAYEFHDGVREILLQGLRRREVYQVLRAVWDVVRERIGSSMDFPALLAAVGRGETRLPPDLPFARVAAQALMGLGGPYREVARRLTAGDTTSVLSPTRGSETPDEGSPNAAPVPAGRGADERNPDHVPPLRSRLPARIPHFTGRDHLLAETRTALADGMVALLPPSEFAMGGAGKSNLAAEYAYRHADDYDLIWWVPAEQTTSARASLALLARQLGMPMSDDIKDTVDSVLRALRDGRPYRRWLLIYDNAQDPDQVFPLTPPSVGGDENPWLGHHVLVTSRDRGWERHATVVDVGVFERSESIAVLRRLVPHLAEAEADMLAERVGDLPLAIELAAAWHVVTGGTAEEYLHLFDRRLAEVALADGSADASEPLAVGVSLNLDLLREEHPVGGQLLELWAVFDPEPVSSALLTAGRTTTLPADLADLLTDEARLCDAMREISRSALARFEEETCSLQVHRLVRATLNDRLGEDGRRRVTSHVHAILVAATPSEEPDVESTWERRSQITPHVVPAGVFEADGSKVRRVGIDQAKYLYHAGEFEGSRRLAEIALDRWLERYGPDDDLVLDISRVLANDLRGLGDSRAAADLSEDNLARTRRNLGTDHVQTLLAATGFGADLRFRGEFRRAHDVDLDAWRRLRQLYGDDASHTQLAAGNLALDLRILGEFQRAYDISRDVWRRQAEHGRSYRRLFRATHHLARALHALGRYDQACEMQARSLASLKPVLAPGHAMVLQAKMSHAGTLRKLGRFEDARDLATETFAAHVRRFGEEHPNTLASKVCLALTISAMGRPGDALRLLDEALDGYRRVMGDEHPFVHVCAVNRAIVLRRLAEVYAAQEADRDALASLRTGTFGVNHYYALCASVGLANDYHLLGELEAAARLLSETLERLGESLGAEHPYSLVAAHNFERTRVAMGESARNTGATLMALERVLDRHHPDVQAAARGELLECEIDPTAL</sequence>
<evidence type="ECO:0000259" key="2">
    <source>
        <dbReference type="Pfam" id="PF25000"/>
    </source>
</evidence>
<feature type="compositionally biased region" description="Polar residues" evidence="1">
    <location>
        <begin position="523"/>
        <end position="535"/>
    </location>
</feature>
<dbReference type="Pfam" id="PF13424">
    <property type="entry name" value="TPR_12"/>
    <property type="match status" value="1"/>
</dbReference>
<name>A0A372GN41_9ACTN</name>
<feature type="region of interest" description="Disordered" evidence="1">
    <location>
        <begin position="38"/>
        <end position="82"/>
    </location>
</feature>
<dbReference type="Pfam" id="PF13374">
    <property type="entry name" value="TPR_10"/>
    <property type="match status" value="3"/>
</dbReference>
<dbReference type="SUPFAM" id="SSF48452">
    <property type="entry name" value="TPR-like"/>
    <property type="match status" value="2"/>
</dbReference>
<dbReference type="Gene3D" id="3.40.50.300">
    <property type="entry name" value="P-loop containing nucleotide triphosphate hydrolases"/>
    <property type="match status" value="1"/>
</dbReference>
<dbReference type="PANTHER" id="PTHR46082:SF6">
    <property type="entry name" value="AAA+ ATPASE DOMAIN-CONTAINING PROTEIN-RELATED"/>
    <property type="match status" value="1"/>
</dbReference>
<dbReference type="NCBIfam" id="NF041121">
    <property type="entry name" value="SAV_2336_NTERM"/>
    <property type="match status" value="1"/>
</dbReference>
<dbReference type="EMBL" id="QVNQ01000002">
    <property type="protein sequence ID" value="RFS86499.1"/>
    <property type="molecule type" value="Genomic_DNA"/>
</dbReference>